<dbReference type="EMBL" id="JACHIO010000023">
    <property type="protein sequence ID" value="MBB5066098.1"/>
    <property type="molecule type" value="Genomic_DNA"/>
</dbReference>
<sequence>MYENYVPWESGVPADLRPAVKHLRESFDDAHLYFGSVTKNFCYALLHAGTISEESKEYAEALVKLKARIGPIPSQRFNETVAQGTPSAIFKSHFDFYLEGLSVQVPLIFKALVKIGRANENHLSTPHLEWAESQTKLLIGSYIHLIDIWVRAVCDTDPYDPDEDFDERIHRTKWQAPRFLIMKPSRYEPYDAAKAWERVDAETSMRWRKMFYEHYVLHLELKLRNLAGEAAVELAMQRQPATQPTVERTSQQGSQHASLATASDSTLEQGFGFSPDFRSVRHSDLQHALTLAQSQMMRVLWEAHSSGYPVVGKARLLTAIESETSAVRDTWRKSPLWNTLIVSEKKGAYRLNLPKK</sequence>
<dbReference type="RefSeq" id="WP_184259356.1">
    <property type="nucleotide sequence ID" value="NZ_JACHIO010000023.1"/>
</dbReference>
<organism evidence="2 3">
    <name type="scientific">Granulicella mallensis</name>
    <dbReference type="NCBI Taxonomy" id="940614"/>
    <lineage>
        <taxon>Bacteria</taxon>
        <taxon>Pseudomonadati</taxon>
        <taxon>Acidobacteriota</taxon>
        <taxon>Terriglobia</taxon>
        <taxon>Terriglobales</taxon>
        <taxon>Acidobacteriaceae</taxon>
        <taxon>Granulicella</taxon>
    </lineage>
</organism>
<feature type="compositionally biased region" description="Polar residues" evidence="1">
    <location>
        <begin position="239"/>
        <end position="267"/>
    </location>
</feature>
<gene>
    <name evidence="2" type="ORF">HDF15_004470</name>
</gene>
<proteinExistence type="predicted"/>
<evidence type="ECO:0000313" key="3">
    <source>
        <dbReference type="Proteomes" id="UP000584867"/>
    </source>
</evidence>
<feature type="region of interest" description="Disordered" evidence="1">
    <location>
        <begin position="238"/>
        <end position="267"/>
    </location>
</feature>
<evidence type="ECO:0000256" key="1">
    <source>
        <dbReference type="SAM" id="MobiDB-lite"/>
    </source>
</evidence>
<name>A0A7W7ZU00_9BACT</name>
<dbReference type="AlphaFoldDB" id="A0A7W7ZU00"/>
<evidence type="ECO:0000313" key="2">
    <source>
        <dbReference type="EMBL" id="MBB5066098.1"/>
    </source>
</evidence>
<comment type="caution">
    <text evidence="2">The sequence shown here is derived from an EMBL/GenBank/DDBJ whole genome shotgun (WGS) entry which is preliminary data.</text>
</comment>
<protein>
    <submittedName>
        <fullName evidence="2">Uncharacterized protein</fullName>
    </submittedName>
</protein>
<accession>A0A7W7ZU00</accession>
<dbReference type="Proteomes" id="UP000584867">
    <property type="component" value="Unassembled WGS sequence"/>
</dbReference>
<reference evidence="2 3" key="1">
    <citation type="submission" date="2020-08" db="EMBL/GenBank/DDBJ databases">
        <title>Genomic Encyclopedia of Type Strains, Phase IV (KMG-V): Genome sequencing to study the core and pangenomes of soil and plant-associated prokaryotes.</title>
        <authorList>
            <person name="Whitman W."/>
        </authorList>
    </citation>
    <scope>NUCLEOTIDE SEQUENCE [LARGE SCALE GENOMIC DNA]</scope>
    <source>
        <strain evidence="2 3">X5P3</strain>
    </source>
</reference>